<dbReference type="Pfam" id="PF00561">
    <property type="entry name" value="Abhydrolase_1"/>
    <property type="match status" value="1"/>
</dbReference>
<dbReference type="RefSeq" id="WP_051601181.1">
    <property type="nucleotide sequence ID" value="NZ_AWFF01000029.1"/>
</dbReference>
<keyword evidence="3" id="KW-1185">Reference proteome</keyword>
<name>A0A062UBC4_9PROT</name>
<dbReference type="InterPro" id="IPR050266">
    <property type="entry name" value="AB_hydrolase_sf"/>
</dbReference>
<sequence length="298" mass="32712">MQTTQPRQQALSSKRDVYWTSADGLNLYAADYGPEDADLTVLCMHGLTRNHKDFEPMIAGLNLPVRFIAVDVRGRGKSDRAASAESYLPPVYVQDMAALIEKLNLDNLVLAGTSMGGLMAMIMAKVMPEKIRGIILNDVGPVVEPAGLQRIAGYAGGNETYRSWVDAAGAIGRTQATVYPDYGTDDWMAFAKRTCIEAYDGSIIFDYDPAIVQGMGATKPDWKTNFAMWRLFGVMKNIPLLIIRGETSDILSDKTARRMHRRHKNSTLLTIPGRGHTPALDEPISLAAIQKFITGLMG</sequence>
<protein>
    <recommendedName>
        <fullName evidence="1">AB hydrolase-1 domain-containing protein</fullName>
    </recommendedName>
</protein>
<dbReference type="InterPro" id="IPR000073">
    <property type="entry name" value="AB_hydrolase_1"/>
</dbReference>
<evidence type="ECO:0000313" key="3">
    <source>
        <dbReference type="Proteomes" id="UP000027037"/>
    </source>
</evidence>
<dbReference type="GO" id="GO:0016020">
    <property type="term" value="C:membrane"/>
    <property type="evidence" value="ECO:0007669"/>
    <property type="project" value="TreeGrafter"/>
</dbReference>
<evidence type="ECO:0000313" key="2">
    <source>
        <dbReference type="EMBL" id="KCZ55597.1"/>
    </source>
</evidence>
<accession>A0A062UBC4</accession>
<dbReference type="PATRIC" id="fig|1280946.3.peg.1157"/>
<dbReference type="OrthoDB" id="9791366at2"/>
<reference evidence="2 3" key="1">
    <citation type="journal article" date="2014" name="Antonie Van Leeuwenhoek">
        <title>Hyphomonas beringensis sp. nov. and Hyphomonas chukchiensis sp. nov., isolated from surface seawater of the Bering Sea and Chukchi Sea.</title>
        <authorList>
            <person name="Li C."/>
            <person name="Lai Q."/>
            <person name="Li G."/>
            <person name="Dong C."/>
            <person name="Wang J."/>
            <person name="Liao Y."/>
            <person name="Shao Z."/>
        </authorList>
    </citation>
    <scope>NUCLEOTIDE SEQUENCE [LARGE SCALE GENOMIC DNA]</scope>
    <source>
        <strain evidence="2 3">25B14_1</strain>
    </source>
</reference>
<feature type="domain" description="AB hydrolase-1" evidence="1">
    <location>
        <begin position="40"/>
        <end position="283"/>
    </location>
</feature>
<dbReference type="SUPFAM" id="SSF53474">
    <property type="entry name" value="alpha/beta-Hydrolases"/>
    <property type="match status" value="1"/>
</dbReference>
<proteinExistence type="predicted"/>
<organism evidence="2 3">
    <name type="scientific">Hyphomonas beringensis</name>
    <dbReference type="NCBI Taxonomy" id="1280946"/>
    <lineage>
        <taxon>Bacteria</taxon>
        <taxon>Pseudomonadati</taxon>
        <taxon>Pseudomonadota</taxon>
        <taxon>Alphaproteobacteria</taxon>
        <taxon>Hyphomonadales</taxon>
        <taxon>Hyphomonadaceae</taxon>
        <taxon>Hyphomonas</taxon>
    </lineage>
</organism>
<dbReference type="Gene3D" id="3.40.50.1820">
    <property type="entry name" value="alpha/beta hydrolase"/>
    <property type="match status" value="1"/>
</dbReference>
<evidence type="ECO:0000259" key="1">
    <source>
        <dbReference type="Pfam" id="PF00561"/>
    </source>
</evidence>
<dbReference type="eggNOG" id="COG0596">
    <property type="taxonomic scope" value="Bacteria"/>
</dbReference>
<dbReference type="PRINTS" id="PR00111">
    <property type="entry name" value="ABHYDROLASE"/>
</dbReference>
<dbReference type="PANTHER" id="PTHR43798:SF33">
    <property type="entry name" value="HYDROLASE, PUTATIVE (AFU_ORTHOLOGUE AFUA_2G14860)-RELATED"/>
    <property type="match status" value="1"/>
</dbReference>
<dbReference type="Proteomes" id="UP000027037">
    <property type="component" value="Unassembled WGS sequence"/>
</dbReference>
<dbReference type="STRING" id="1280946.HY29_11820"/>
<dbReference type="AlphaFoldDB" id="A0A062UBC4"/>
<comment type="caution">
    <text evidence="2">The sequence shown here is derived from an EMBL/GenBank/DDBJ whole genome shotgun (WGS) entry which is preliminary data.</text>
</comment>
<dbReference type="EMBL" id="AWFF01000029">
    <property type="protein sequence ID" value="KCZ55597.1"/>
    <property type="molecule type" value="Genomic_DNA"/>
</dbReference>
<dbReference type="InterPro" id="IPR029058">
    <property type="entry name" value="AB_hydrolase_fold"/>
</dbReference>
<dbReference type="PANTHER" id="PTHR43798">
    <property type="entry name" value="MONOACYLGLYCEROL LIPASE"/>
    <property type="match status" value="1"/>
</dbReference>
<gene>
    <name evidence="2" type="ORF">HY29_11820</name>
</gene>